<protein>
    <submittedName>
        <fullName evidence="3">Uncharacterized protein</fullName>
    </submittedName>
</protein>
<feature type="coiled-coil region" evidence="1">
    <location>
        <begin position="294"/>
        <end position="321"/>
    </location>
</feature>
<feature type="region of interest" description="Disordered" evidence="2">
    <location>
        <begin position="451"/>
        <end position="478"/>
    </location>
</feature>
<keyword evidence="1" id="KW-0175">Coiled coil</keyword>
<feature type="compositionally biased region" description="Polar residues" evidence="2">
    <location>
        <begin position="467"/>
        <end position="478"/>
    </location>
</feature>
<dbReference type="Proteomes" id="UP001359485">
    <property type="component" value="Unassembled WGS sequence"/>
</dbReference>
<dbReference type="InterPro" id="IPR026180">
    <property type="entry name" value="NSL1"/>
</dbReference>
<keyword evidence="4" id="KW-1185">Reference proteome</keyword>
<evidence type="ECO:0000256" key="1">
    <source>
        <dbReference type="SAM" id="Coils"/>
    </source>
</evidence>
<proteinExistence type="predicted"/>
<gene>
    <name evidence="3" type="ORF">RUM44_000394</name>
</gene>
<sequence length="478" mass="52539">MGVSILASWRHPNVVVMAPALTEAGQSRNYKTSPSTSLKNLIDSYLITPAVLSASSQEDSESFMLSPVKIKENHQAVNGFLKDIGIKLCYPTEKQSKGNGILKKYTNQLPLKSANINRKLESPRSEEIVAENLSMNSSAPMGDQSDNMGLLKSSTQSSLLDEQAENMGFLKSINQNVDTSSYMKEKTLTNDMDQLFKNLTAAITCTDLSPGDFPPPNVEELLQVIKSMENTCETSDTALDAPTDSVEPEGMFPLSGTDLASFERELLDDMMTNFDEHLPDSGLDMKESLTKEKLEDVSKRQFEIERKCERLQRRLKKLQARCIGKHAGEELTGLFEHAHRLARQGLQGTLSMKSDEQVGKEKKIKGVSELALATLVNRLTISSINQSSGFVRCHPAVKYFGSGSADVPPQTGPLPGSILPKLADEEKEEVIAVAHQLHTQVHLLQNHLDSDVTASSSGGESCDEMQAYNNPHQSHQSM</sequence>
<reference evidence="3 4" key="1">
    <citation type="submission" date="2023-09" db="EMBL/GenBank/DDBJ databases">
        <title>Genomes of two closely related lineages of the louse Polyplax serrata with different host specificities.</title>
        <authorList>
            <person name="Martinu J."/>
            <person name="Tarabai H."/>
            <person name="Stefka J."/>
            <person name="Hypsa V."/>
        </authorList>
    </citation>
    <scope>NUCLEOTIDE SEQUENCE [LARGE SCALE GENOMIC DNA]</scope>
    <source>
        <strain evidence="3">98ZLc_SE</strain>
    </source>
</reference>
<comment type="caution">
    <text evidence="3">The sequence shown here is derived from an EMBL/GenBank/DDBJ whole genome shotgun (WGS) entry which is preliminary data.</text>
</comment>
<dbReference type="PANTHER" id="PTHR22443:SF18">
    <property type="entry name" value="NON-SPECIFIC LETHAL 1, ISOFORM M"/>
    <property type="match status" value="1"/>
</dbReference>
<name>A0ABR1B872_POLSC</name>
<dbReference type="EMBL" id="JAWJWF010000003">
    <property type="protein sequence ID" value="KAK6635145.1"/>
    <property type="molecule type" value="Genomic_DNA"/>
</dbReference>
<dbReference type="PANTHER" id="PTHR22443">
    <property type="entry name" value="NON-SPECIFIC LETHAL 1, ISOFORM M"/>
    <property type="match status" value="1"/>
</dbReference>
<organism evidence="3 4">
    <name type="scientific">Polyplax serrata</name>
    <name type="common">Common mouse louse</name>
    <dbReference type="NCBI Taxonomy" id="468196"/>
    <lineage>
        <taxon>Eukaryota</taxon>
        <taxon>Metazoa</taxon>
        <taxon>Ecdysozoa</taxon>
        <taxon>Arthropoda</taxon>
        <taxon>Hexapoda</taxon>
        <taxon>Insecta</taxon>
        <taxon>Pterygota</taxon>
        <taxon>Neoptera</taxon>
        <taxon>Paraneoptera</taxon>
        <taxon>Psocodea</taxon>
        <taxon>Troctomorpha</taxon>
        <taxon>Phthiraptera</taxon>
        <taxon>Anoplura</taxon>
        <taxon>Polyplacidae</taxon>
        <taxon>Polyplax</taxon>
    </lineage>
</organism>
<evidence type="ECO:0000256" key="2">
    <source>
        <dbReference type="SAM" id="MobiDB-lite"/>
    </source>
</evidence>
<evidence type="ECO:0000313" key="4">
    <source>
        <dbReference type="Proteomes" id="UP001359485"/>
    </source>
</evidence>
<accession>A0ABR1B872</accession>
<evidence type="ECO:0000313" key="3">
    <source>
        <dbReference type="EMBL" id="KAK6635145.1"/>
    </source>
</evidence>